<feature type="compositionally biased region" description="Low complexity" evidence="1">
    <location>
        <begin position="384"/>
        <end position="409"/>
    </location>
</feature>
<proteinExistence type="predicted"/>
<feature type="region of interest" description="Disordered" evidence="1">
    <location>
        <begin position="344"/>
        <end position="491"/>
    </location>
</feature>
<name>A0A6H5IJN8_9HYME</name>
<feature type="compositionally biased region" description="Basic and acidic residues" evidence="1">
    <location>
        <begin position="463"/>
        <end position="483"/>
    </location>
</feature>
<evidence type="ECO:0000313" key="3">
    <source>
        <dbReference type="EMBL" id="CAB0037276.1"/>
    </source>
</evidence>
<feature type="region of interest" description="Disordered" evidence="1">
    <location>
        <begin position="566"/>
        <end position="594"/>
    </location>
</feature>
<evidence type="ECO:0000313" key="4">
    <source>
        <dbReference type="Proteomes" id="UP000479190"/>
    </source>
</evidence>
<keyword evidence="4" id="KW-1185">Reference proteome</keyword>
<dbReference type="Proteomes" id="UP000479190">
    <property type="component" value="Unassembled WGS sequence"/>
</dbReference>
<feature type="transmembrane region" description="Helical" evidence="2">
    <location>
        <begin position="643"/>
        <end position="665"/>
    </location>
</feature>
<sequence>MRVIYLYFYVLPINSRSICSRATFVVYIFYVMYRYLRCITHRQQAYHIFRGRERERERKKYTQTRSLDGRAAAAAAAARKKEREERRRRRRRDMCAPMNLTMKTQRKLARRSPPRDLREIGRRHTFFSLRKVLLGLGASPIWHTRKYNTGWQCCAAIVRRARRGWRRQRDVIVVAAAAAAAVAQNFQAAPLRPCCSSTPCNPPPFENAARAPGEYDKSTVITVSICALTPAHDTCSTTHHTLLYVLLLLLLLLLMDVCECVYAYVYALFKSYTPYIRLVTTTMLLRPRPKRRRTREKKPQRQQQHQQQQRVGGRVEQPHLRRELMRTAEICIYIIIGANGGELATRPSTQSRRKAPQGPPPPPKAKGWRRRQQQQRRGGGNGGSSSSSSSSNSAVTTLGSTYSGSSSSYKARQSEKDRGRESERDRSVWCCALQEQQQQPATQGEARSEPREDEAALYSAPDCADKIQPREKREGASETDRKHGSCARSSRRNMCTDSMSLPDFISTNCQPLRSETMARRATAAARRGSQRLYAFEAWQCAGLTALLALLAYIPVAAAKAAARAREKDGGVGGGGNSSSGSNGVGGSDASSSSVSGSQERAAAAEYSIDASQNIATCLGWRCCCCSTDAAAATTTTTTTTTTITIVVVVVVVFFFFFFFLARAVLRCRTSGRRRFSYTIAVCTCIIYSVHAYILAASATRNCADELAEYITTAAASATNERQQQQKQKQHAADAWIIIDIISSLCSVESLTRKLFSVIYRVKALCEDRQSRAYTCTISDRERRLTAISIAQQLCAVQNRNVYTTEAQLIFDKPYTLLYALCVKKTSCEEQQRQRPARDAPHAPRVLAGRNCSERKKAHAPRVTVSSRGSRHLAQLAATTFNNKKKNLPQKARASAGTRSSFHIYYKYIPLAGEACRQIIHSLQQRQQHQRAYSAAKSPARRVGAYCCRCALYEASTRCTTIVRRDIQTNNIIVRQIFQCRMSNDFTTHTRKTIFNLCVCCCCCCCCSASRTSTLALDSRRSVGCRDIAHESYTRLYVVRHVAREGKKAEEKKSVEREKRKATCSLRKLRAQLRNKPAAAFSARLIELLRRYQRTTMYTTTRSGVYNDSSPYRSLVCILGRFEARRILCKEEQQQQRQIRVVACTYCASSKIMRGAKFSSIAHTVLCMKTRTCTLAHEEEIGGHDTALITAAHNTTANRRKIYGSCCSNSIGLASSDQQESDEAQSHGRSAHSRERVSIVMRAEQFVEASPAKVASMNHAFHFPLLNAFYLKSRKHY</sequence>
<feature type="compositionally biased region" description="Low complexity" evidence="1">
    <location>
        <begin position="301"/>
        <end position="315"/>
    </location>
</feature>
<feature type="transmembrane region" description="Helical" evidence="2">
    <location>
        <begin position="242"/>
        <end position="266"/>
    </location>
</feature>
<reference evidence="3 4" key="1">
    <citation type="submission" date="2020-02" db="EMBL/GenBank/DDBJ databases">
        <authorList>
            <person name="Ferguson B K."/>
        </authorList>
    </citation>
    <scope>NUCLEOTIDE SEQUENCE [LARGE SCALE GENOMIC DNA]</scope>
</reference>
<evidence type="ECO:0000256" key="1">
    <source>
        <dbReference type="SAM" id="MobiDB-lite"/>
    </source>
</evidence>
<feature type="region of interest" description="Disordered" evidence="1">
    <location>
        <begin position="286"/>
        <end position="319"/>
    </location>
</feature>
<keyword evidence="2" id="KW-0812">Transmembrane</keyword>
<feature type="transmembrane region" description="Helical" evidence="2">
    <location>
        <begin position="532"/>
        <end position="553"/>
    </location>
</feature>
<protein>
    <submittedName>
        <fullName evidence="3">Uncharacterized protein</fullName>
    </submittedName>
</protein>
<accession>A0A6H5IJN8</accession>
<feature type="compositionally biased region" description="Basic residues" evidence="1">
    <location>
        <begin position="287"/>
        <end position="300"/>
    </location>
</feature>
<feature type="compositionally biased region" description="Basic and acidic residues" evidence="1">
    <location>
        <begin position="412"/>
        <end position="427"/>
    </location>
</feature>
<feature type="transmembrane region" description="Helical" evidence="2">
    <location>
        <begin position="677"/>
        <end position="695"/>
    </location>
</feature>
<gene>
    <name evidence="3" type="ORF">TBRA_LOCUS9112</name>
</gene>
<feature type="compositionally biased region" description="Gly residues" evidence="1">
    <location>
        <begin position="570"/>
        <end position="586"/>
    </location>
</feature>
<feature type="region of interest" description="Disordered" evidence="1">
    <location>
        <begin position="831"/>
        <end position="850"/>
    </location>
</feature>
<keyword evidence="2" id="KW-0472">Membrane</keyword>
<keyword evidence="2" id="KW-1133">Transmembrane helix</keyword>
<dbReference type="EMBL" id="CADCXV010000847">
    <property type="protein sequence ID" value="CAB0037276.1"/>
    <property type="molecule type" value="Genomic_DNA"/>
</dbReference>
<feature type="compositionally biased region" description="Basic and acidic residues" evidence="1">
    <location>
        <begin position="831"/>
        <end position="841"/>
    </location>
</feature>
<dbReference type="AlphaFoldDB" id="A0A6H5IJN8"/>
<organism evidence="3 4">
    <name type="scientific">Trichogramma brassicae</name>
    <dbReference type="NCBI Taxonomy" id="86971"/>
    <lineage>
        <taxon>Eukaryota</taxon>
        <taxon>Metazoa</taxon>
        <taxon>Ecdysozoa</taxon>
        <taxon>Arthropoda</taxon>
        <taxon>Hexapoda</taxon>
        <taxon>Insecta</taxon>
        <taxon>Pterygota</taxon>
        <taxon>Neoptera</taxon>
        <taxon>Endopterygota</taxon>
        <taxon>Hymenoptera</taxon>
        <taxon>Apocrita</taxon>
        <taxon>Proctotrupomorpha</taxon>
        <taxon>Chalcidoidea</taxon>
        <taxon>Trichogrammatidae</taxon>
        <taxon>Trichogramma</taxon>
    </lineage>
</organism>
<evidence type="ECO:0000256" key="2">
    <source>
        <dbReference type="SAM" id="Phobius"/>
    </source>
</evidence>